<evidence type="ECO:0000313" key="2">
    <source>
        <dbReference type="EMBL" id="OTG18304.1"/>
    </source>
</evidence>
<protein>
    <submittedName>
        <fullName evidence="2">Uncharacterized protein</fullName>
    </submittedName>
</protein>
<dbReference type="Proteomes" id="UP000215914">
    <property type="component" value="Chromosome 8"/>
</dbReference>
<gene>
    <name evidence="2" type="ORF">HannXRQ_Chr08g0221621</name>
    <name evidence="1" type="ORF">HanXRQr2_Chr08g0335521</name>
</gene>
<dbReference type="InParanoid" id="A0A251U595"/>
<dbReference type="Gramene" id="mRNA:HanXRQr2_Chr08g0335521">
    <property type="protein sequence ID" value="CDS:HanXRQr2_Chr08g0335521.1"/>
    <property type="gene ID" value="HanXRQr2_Chr08g0335521"/>
</dbReference>
<dbReference type="STRING" id="4232.A0A251U595"/>
<sequence>MIQSFSKQQPWKKSSRTTNLLFMDPTNPQWGWSWLERYMAGRPWETEKNQSSAKNGINITGPEIAKSYARRQLNSTPKPQSQQRVVQ</sequence>
<evidence type="ECO:0000313" key="1">
    <source>
        <dbReference type="EMBL" id="KAF5795078.1"/>
    </source>
</evidence>
<reference evidence="1" key="3">
    <citation type="submission" date="2020-06" db="EMBL/GenBank/DDBJ databases">
        <title>Helianthus annuus Genome sequencing and assembly Release 2.</title>
        <authorList>
            <person name="Gouzy J."/>
            <person name="Langlade N."/>
            <person name="Munos S."/>
        </authorList>
    </citation>
    <scope>NUCLEOTIDE SEQUENCE</scope>
    <source>
        <tissue evidence="1">Leaves</tissue>
    </source>
</reference>
<accession>A0A251U595</accession>
<dbReference type="EMBL" id="CM007897">
    <property type="protein sequence ID" value="OTG18304.1"/>
    <property type="molecule type" value="Genomic_DNA"/>
</dbReference>
<evidence type="ECO:0000313" key="3">
    <source>
        <dbReference type="Proteomes" id="UP000215914"/>
    </source>
</evidence>
<dbReference type="EMBL" id="MNCJ02000323">
    <property type="protein sequence ID" value="KAF5795078.1"/>
    <property type="molecule type" value="Genomic_DNA"/>
</dbReference>
<name>A0A251U595_HELAN</name>
<keyword evidence="3" id="KW-1185">Reference proteome</keyword>
<proteinExistence type="predicted"/>
<reference evidence="2" key="2">
    <citation type="submission" date="2017-02" db="EMBL/GenBank/DDBJ databases">
        <title>Sunflower complete genome.</title>
        <authorList>
            <person name="Langlade N."/>
            <person name="Munos S."/>
        </authorList>
    </citation>
    <scope>NUCLEOTIDE SEQUENCE [LARGE SCALE GENOMIC DNA]</scope>
    <source>
        <tissue evidence="2">Leaves</tissue>
    </source>
</reference>
<dbReference type="AlphaFoldDB" id="A0A251U595"/>
<reference evidence="1 3" key="1">
    <citation type="journal article" date="2017" name="Nature">
        <title>The sunflower genome provides insights into oil metabolism, flowering and Asterid evolution.</title>
        <authorList>
            <person name="Badouin H."/>
            <person name="Gouzy J."/>
            <person name="Grassa C.J."/>
            <person name="Murat F."/>
            <person name="Staton S.E."/>
            <person name="Cottret L."/>
            <person name="Lelandais-Briere C."/>
            <person name="Owens G.L."/>
            <person name="Carrere S."/>
            <person name="Mayjonade B."/>
            <person name="Legrand L."/>
            <person name="Gill N."/>
            <person name="Kane N.C."/>
            <person name="Bowers J.E."/>
            <person name="Hubner S."/>
            <person name="Bellec A."/>
            <person name="Berard A."/>
            <person name="Berges H."/>
            <person name="Blanchet N."/>
            <person name="Boniface M.C."/>
            <person name="Brunel D."/>
            <person name="Catrice O."/>
            <person name="Chaidir N."/>
            <person name="Claudel C."/>
            <person name="Donnadieu C."/>
            <person name="Faraut T."/>
            <person name="Fievet G."/>
            <person name="Helmstetter N."/>
            <person name="King M."/>
            <person name="Knapp S.J."/>
            <person name="Lai Z."/>
            <person name="Le Paslier M.C."/>
            <person name="Lippi Y."/>
            <person name="Lorenzon L."/>
            <person name="Mandel J.R."/>
            <person name="Marage G."/>
            <person name="Marchand G."/>
            <person name="Marquand E."/>
            <person name="Bret-Mestries E."/>
            <person name="Morien E."/>
            <person name="Nambeesan S."/>
            <person name="Nguyen T."/>
            <person name="Pegot-Espagnet P."/>
            <person name="Pouilly N."/>
            <person name="Raftis F."/>
            <person name="Sallet E."/>
            <person name="Schiex T."/>
            <person name="Thomas J."/>
            <person name="Vandecasteele C."/>
            <person name="Vares D."/>
            <person name="Vear F."/>
            <person name="Vautrin S."/>
            <person name="Crespi M."/>
            <person name="Mangin B."/>
            <person name="Burke J.M."/>
            <person name="Salse J."/>
            <person name="Munos S."/>
            <person name="Vincourt P."/>
            <person name="Rieseberg L.H."/>
            <person name="Langlade N.B."/>
        </authorList>
    </citation>
    <scope>NUCLEOTIDE SEQUENCE [LARGE SCALE GENOMIC DNA]</scope>
    <source>
        <strain evidence="3">cv. SF193</strain>
        <tissue evidence="1">Leaves</tissue>
    </source>
</reference>
<organism evidence="2 3">
    <name type="scientific">Helianthus annuus</name>
    <name type="common">Common sunflower</name>
    <dbReference type="NCBI Taxonomy" id="4232"/>
    <lineage>
        <taxon>Eukaryota</taxon>
        <taxon>Viridiplantae</taxon>
        <taxon>Streptophyta</taxon>
        <taxon>Embryophyta</taxon>
        <taxon>Tracheophyta</taxon>
        <taxon>Spermatophyta</taxon>
        <taxon>Magnoliopsida</taxon>
        <taxon>eudicotyledons</taxon>
        <taxon>Gunneridae</taxon>
        <taxon>Pentapetalae</taxon>
        <taxon>asterids</taxon>
        <taxon>campanulids</taxon>
        <taxon>Asterales</taxon>
        <taxon>Asteraceae</taxon>
        <taxon>Asteroideae</taxon>
        <taxon>Heliantheae alliance</taxon>
        <taxon>Heliantheae</taxon>
        <taxon>Helianthus</taxon>
    </lineage>
</organism>